<keyword evidence="1" id="KW-0732">Signal</keyword>
<dbReference type="Proteomes" id="UP000078046">
    <property type="component" value="Unassembled WGS sequence"/>
</dbReference>
<reference evidence="2 3" key="1">
    <citation type="submission" date="2016-04" db="EMBL/GenBank/DDBJ databases">
        <title>The genome of Intoshia linei affirms orthonectids as highly simplified spiralians.</title>
        <authorList>
            <person name="Mikhailov K.V."/>
            <person name="Slusarev G.S."/>
            <person name="Nikitin M.A."/>
            <person name="Logacheva M.D."/>
            <person name="Penin A."/>
            <person name="Aleoshin V."/>
            <person name="Panchin Y.V."/>
        </authorList>
    </citation>
    <scope>NUCLEOTIDE SEQUENCE [LARGE SCALE GENOMIC DNA]</scope>
    <source>
        <strain evidence="2">Intl2013</strain>
        <tissue evidence="2">Whole animal</tissue>
    </source>
</reference>
<gene>
    <name evidence="2" type="ORF">A3Q56_00835</name>
</gene>
<evidence type="ECO:0000313" key="2">
    <source>
        <dbReference type="EMBL" id="OAF71383.1"/>
    </source>
</evidence>
<sequence>MKGIFIFFLFFIIYAVSARSTIKSRLQKKQISNNALYTHANILEKQDNLLDLLEDDDKDDLNEV</sequence>
<feature type="signal peptide" evidence="1">
    <location>
        <begin position="1"/>
        <end position="18"/>
    </location>
</feature>
<evidence type="ECO:0000256" key="1">
    <source>
        <dbReference type="SAM" id="SignalP"/>
    </source>
</evidence>
<dbReference type="EMBL" id="LWCA01000055">
    <property type="protein sequence ID" value="OAF71383.1"/>
    <property type="molecule type" value="Genomic_DNA"/>
</dbReference>
<keyword evidence="3" id="KW-1185">Reference proteome</keyword>
<feature type="chain" id="PRO_5008056942" evidence="1">
    <location>
        <begin position="19"/>
        <end position="64"/>
    </location>
</feature>
<protein>
    <submittedName>
        <fullName evidence="2">Uncharacterized protein</fullName>
    </submittedName>
</protein>
<dbReference type="AlphaFoldDB" id="A0A177BCI2"/>
<comment type="caution">
    <text evidence="2">The sequence shown here is derived from an EMBL/GenBank/DDBJ whole genome shotgun (WGS) entry which is preliminary data.</text>
</comment>
<name>A0A177BCI2_9BILA</name>
<organism evidence="2 3">
    <name type="scientific">Intoshia linei</name>
    <dbReference type="NCBI Taxonomy" id="1819745"/>
    <lineage>
        <taxon>Eukaryota</taxon>
        <taxon>Metazoa</taxon>
        <taxon>Spiralia</taxon>
        <taxon>Lophotrochozoa</taxon>
        <taxon>Mesozoa</taxon>
        <taxon>Orthonectida</taxon>
        <taxon>Rhopaluridae</taxon>
        <taxon>Intoshia</taxon>
    </lineage>
</organism>
<accession>A0A177BCI2</accession>
<proteinExistence type="predicted"/>
<evidence type="ECO:0000313" key="3">
    <source>
        <dbReference type="Proteomes" id="UP000078046"/>
    </source>
</evidence>
<feature type="non-terminal residue" evidence="2">
    <location>
        <position position="64"/>
    </location>
</feature>